<dbReference type="AlphaFoldDB" id="A0AAN0Y2F1"/>
<dbReference type="EMBL" id="CP016345">
    <property type="protein sequence ID" value="ANQ12807.1"/>
    <property type="molecule type" value="Genomic_DNA"/>
</dbReference>
<protein>
    <submittedName>
        <fullName evidence="1">Uncharacterized protein</fullName>
    </submittedName>
</protein>
<proteinExistence type="predicted"/>
<accession>A0AAN0Y2F1</accession>
<keyword evidence="2" id="KW-1185">Reference proteome</keyword>
<organism evidence="1 2">
    <name type="scientific">Vibrio natriegens NBRC 15636 = ATCC 14048 = DSM 759</name>
    <dbReference type="NCBI Taxonomy" id="1219067"/>
    <lineage>
        <taxon>Bacteria</taxon>
        <taxon>Pseudomonadati</taxon>
        <taxon>Pseudomonadota</taxon>
        <taxon>Gammaproteobacteria</taxon>
        <taxon>Vibrionales</taxon>
        <taxon>Vibrionaceae</taxon>
        <taxon>Vibrio</taxon>
    </lineage>
</organism>
<dbReference type="Proteomes" id="UP000092741">
    <property type="component" value="Chromosome 1"/>
</dbReference>
<sequence length="76" mass="8466">MYVSLSKAAHQPSSSLIMVSPPYWSREMNCSGTPVSEMIMTSRRQQHALQFEQDGASGEVFLIGIFMGNYNFVNCA</sequence>
<reference evidence="1 2" key="1">
    <citation type="submission" date="2016-07" db="EMBL/GenBank/DDBJ databases">
        <title>Developing Vibrio natriegens as a novel, fast-growing host for biotechnology.</title>
        <authorList>
            <person name="Weinstock M.T."/>
            <person name="Hesek E.D."/>
            <person name="Wilson C.M."/>
            <person name="Gibson D.G."/>
        </authorList>
    </citation>
    <scope>NUCLEOTIDE SEQUENCE [LARGE SCALE GENOMIC DNA]</scope>
    <source>
        <strain evidence="1 2">ATCC 14048</strain>
    </source>
</reference>
<evidence type="ECO:0000313" key="2">
    <source>
        <dbReference type="Proteomes" id="UP000092741"/>
    </source>
</evidence>
<dbReference type="KEGG" id="vna:PN96_04825"/>
<gene>
    <name evidence="1" type="ORF">BA890_08505</name>
</gene>
<evidence type="ECO:0000313" key="1">
    <source>
        <dbReference type="EMBL" id="ANQ12807.1"/>
    </source>
</evidence>
<name>A0AAN0Y2F1_VIBNA</name>